<evidence type="ECO:0000256" key="3">
    <source>
        <dbReference type="PROSITE-ProRule" id="PRU00504"/>
    </source>
</evidence>
<dbReference type="GO" id="GO:0000209">
    <property type="term" value="P:protein polyubiquitination"/>
    <property type="evidence" value="ECO:0007669"/>
    <property type="project" value="TreeGrafter"/>
</dbReference>
<evidence type="ECO:0000313" key="5">
    <source>
        <dbReference type="EMBL" id="VDI30283.1"/>
    </source>
</evidence>
<dbReference type="SUPFAM" id="SSF101898">
    <property type="entry name" value="NHL repeat"/>
    <property type="match status" value="1"/>
</dbReference>
<evidence type="ECO:0000256" key="1">
    <source>
        <dbReference type="ARBA" id="ARBA00022737"/>
    </source>
</evidence>
<dbReference type="GO" id="GO:0043161">
    <property type="term" value="P:proteasome-mediated ubiquitin-dependent protein catabolic process"/>
    <property type="evidence" value="ECO:0007669"/>
    <property type="project" value="TreeGrafter"/>
</dbReference>
<dbReference type="SUPFAM" id="SSF57845">
    <property type="entry name" value="B-box zinc-binding domain"/>
    <property type="match status" value="1"/>
</dbReference>
<dbReference type="GO" id="GO:0008270">
    <property type="term" value="F:zinc ion binding"/>
    <property type="evidence" value="ECO:0007669"/>
    <property type="project" value="UniProtKB-KW"/>
</dbReference>
<dbReference type="OrthoDB" id="6150715at2759"/>
<dbReference type="AlphaFoldDB" id="A0A8B6E9K4"/>
<name>A0A8B6E9K4_MYTGA</name>
<dbReference type="InterPro" id="IPR050952">
    <property type="entry name" value="TRIM-NHL_E3_ligases"/>
</dbReference>
<dbReference type="PANTHER" id="PTHR24104">
    <property type="entry name" value="E3 UBIQUITIN-PROTEIN LIGASE NHLRC1-RELATED"/>
    <property type="match status" value="1"/>
</dbReference>
<dbReference type="PROSITE" id="PS51125">
    <property type="entry name" value="NHL"/>
    <property type="match status" value="1"/>
</dbReference>
<feature type="domain" description="B box-type" evidence="4">
    <location>
        <begin position="14"/>
        <end position="61"/>
    </location>
</feature>
<dbReference type="InterPro" id="IPR011042">
    <property type="entry name" value="6-blade_b-propeller_TolB-like"/>
</dbReference>
<dbReference type="Pfam" id="PF00643">
    <property type="entry name" value="zf-B_box"/>
    <property type="match status" value="1"/>
</dbReference>
<keyword evidence="7" id="KW-1185">Reference proteome</keyword>
<accession>A0A8B6E9K4</accession>
<reference evidence="5" key="1">
    <citation type="submission" date="2018-11" db="EMBL/GenBank/DDBJ databases">
        <authorList>
            <person name="Alioto T."/>
            <person name="Alioto T."/>
        </authorList>
    </citation>
    <scope>NUCLEOTIDE SEQUENCE</scope>
</reference>
<dbReference type="EMBL" id="UYJE01007721">
    <property type="protein sequence ID" value="VDI57317.1"/>
    <property type="molecule type" value="Genomic_DNA"/>
</dbReference>
<dbReference type="PANTHER" id="PTHR24104:SF25">
    <property type="entry name" value="PROTEIN LIN-41"/>
    <property type="match status" value="1"/>
</dbReference>
<dbReference type="CDD" id="cd19757">
    <property type="entry name" value="Bbox1"/>
    <property type="match status" value="1"/>
</dbReference>
<dbReference type="InterPro" id="IPR000315">
    <property type="entry name" value="Znf_B-box"/>
</dbReference>
<gene>
    <name evidence="5" type="ORF">MGAL_10B014696</name>
    <name evidence="6" type="ORF">MGAL_10B020951</name>
</gene>
<dbReference type="Gene3D" id="2.120.10.30">
    <property type="entry name" value="TolB, C-terminal domain"/>
    <property type="match status" value="1"/>
</dbReference>
<keyword evidence="2" id="KW-0863">Zinc-finger</keyword>
<evidence type="ECO:0000256" key="2">
    <source>
        <dbReference type="PROSITE-ProRule" id="PRU00024"/>
    </source>
</evidence>
<feature type="repeat" description="NHL" evidence="3">
    <location>
        <begin position="286"/>
        <end position="313"/>
    </location>
</feature>
<proteinExistence type="predicted"/>
<sequence length="367" mass="40997">MAKSLESTSRRKAQVPVSCYFCKGQEIKWECKDCDVRMCYSCKVTVHQGLQSAQDHDVVSIQDIIRLSLGSQEVTLAIILSVLNSFSTTLPAVHTLLRSGDNLLYFSSNIKNGNDNQLVKGKLLKPAMLILQTLKRKVCDIAINKDGEILFIEHHDNKIQMLSPVGEVKTVLDTSPMISVAIHVNKENEVVVGIREQGPPFPVKDFSVRQVIIFDSNYKRKVTLEFDKKGIKLFSYALRIRTDSRNVVYVIDRFDNDNNGRIVAVHRNGRLKFIFDGQPYSETFKPQGITITPSNNIVVSDSGSNALHVLNSNGDLLALQLVEDDLGIQSPLSLCFDAEGYLLIGCHKGKNEDYGKIHAVKMVDSLM</sequence>
<evidence type="ECO:0000313" key="6">
    <source>
        <dbReference type="EMBL" id="VDI57317.1"/>
    </source>
</evidence>
<evidence type="ECO:0000313" key="7">
    <source>
        <dbReference type="Proteomes" id="UP000596742"/>
    </source>
</evidence>
<keyword evidence="2" id="KW-0862">Zinc</keyword>
<dbReference type="Proteomes" id="UP000596742">
    <property type="component" value="Unassembled WGS sequence"/>
</dbReference>
<evidence type="ECO:0000259" key="4">
    <source>
        <dbReference type="PROSITE" id="PS50119"/>
    </source>
</evidence>
<dbReference type="InterPro" id="IPR001258">
    <property type="entry name" value="NHL_repeat"/>
</dbReference>
<keyword evidence="1" id="KW-0677">Repeat</keyword>
<protein>
    <recommendedName>
        <fullName evidence="4">B box-type domain-containing protein</fullName>
    </recommendedName>
</protein>
<dbReference type="GO" id="GO:0061630">
    <property type="term" value="F:ubiquitin protein ligase activity"/>
    <property type="evidence" value="ECO:0007669"/>
    <property type="project" value="TreeGrafter"/>
</dbReference>
<organism evidence="5 7">
    <name type="scientific">Mytilus galloprovincialis</name>
    <name type="common">Mediterranean mussel</name>
    <dbReference type="NCBI Taxonomy" id="29158"/>
    <lineage>
        <taxon>Eukaryota</taxon>
        <taxon>Metazoa</taxon>
        <taxon>Spiralia</taxon>
        <taxon>Lophotrochozoa</taxon>
        <taxon>Mollusca</taxon>
        <taxon>Bivalvia</taxon>
        <taxon>Autobranchia</taxon>
        <taxon>Pteriomorphia</taxon>
        <taxon>Mytilida</taxon>
        <taxon>Mytiloidea</taxon>
        <taxon>Mytilidae</taxon>
        <taxon>Mytilinae</taxon>
        <taxon>Mytilus</taxon>
    </lineage>
</organism>
<dbReference type="PROSITE" id="PS50119">
    <property type="entry name" value="ZF_BBOX"/>
    <property type="match status" value="1"/>
</dbReference>
<dbReference type="EMBL" id="UYJE01004676">
    <property type="protein sequence ID" value="VDI30283.1"/>
    <property type="molecule type" value="Genomic_DNA"/>
</dbReference>
<comment type="caution">
    <text evidence="5">The sequence shown here is derived from an EMBL/GenBank/DDBJ whole genome shotgun (WGS) entry which is preliminary data.</text>
</comment>
<keyword evidence="2" id="KW-0479">Metal-binding</keyword>